<feature type="transmembrane region" description="Helical" evidence="14">
    <location>
        <begin position="350"/>
        <end position="379"/>
    </location>
</feature>
<dbReference type="SUPFAM" id="SSF54928">
    <property type="entry name" value="RNA-binding domain, RBD"/>
    <property type="match status" value="1"/>
</dbReference>
<dbReference type="SUPFAM" id="SSF103473">
    <property type="entry name" value="MFS general substrate transporter"/>
    <property type="match status" value="1"/>
</dbReference>
<comment type="catalytic activity">
    <reaction evidence="8">
        <text>D-xylose(out) = D-xylose(in)</text>
        <dbReference type="Rhea" id="RHEA:78427"/>
        <dbReference type="ChEBI" id="CHEBI:53455"/>
    </reaction>
    <physiologicalReaction direction="left-to-right" evidence="8">
        <dbReference type="Rhea" id="RHEA:78428"/>
    </physiologicalReaction>
</comment>
<dbReference type="InterPro" id="IPR050360">
    <property type="entry name" value="MFS_Sugar_Transporters"/>
</dbReference>
<comment type="catalytic activity">
    <reaction evidence="6">
        <text>D-galactose(in) = D-galactose(out)</text>
        <dbReference type="Rhea" id="RHEA:34915"/>
        <dbReference type="ChEBI" id="CHEBI:4139"/>
    </reaction>
    <physiologicalReaction direction="right-to-left" evidence="6">
        <dbReference type="Rhea" id="RHEA:34917"/>
    </physiologicalReaction>
</comment>
<comment type="catalytic activity">
    <reaction evidence="11">
        <text>D-fructose(out) = D-fructose(in)</text>
        <dbReference type="Rhea" id="RHEA:60372"/>
        <dbReference type="ChEBI" id="CHEBI:37721"/>
    </reaction>
    <physiologicalReaction direction="left-to-right" evidence="11">
        <dbReference type="Rhea" id="RHEA:60373"/>
    </physiologicalReaction>
</comment>
<evidence type="ECO:0000256" key="1">
    <source>
        <dbReference type="ARBA" id="ARBA00004141"/>
    </source>
</evidence>
<keyword evidence="3 14" id="KW-0812">Transmembrane</keyword>
<dbReference type="PROSITE" id="PS00216">
    <property type="entry name" value="SUGAR_TRANSPORT_1"/>
    <property type="match status" value="1"/>
</dbReference>
<evidence type="ECO:0000313" key="15">
    <source>
        <dbReference type="EMBL" id="OLP77119.1"/>
    </source>
</evidence>
<dbReference type="InterPro" id="IPR036259">
    <property type="entry name" value="MFS_trans_sf"/>
</dbReference>
<evidence type="ECO:0000313" key="16">
    <source>
        <dbReference type="Proteomes" id="UP000186817"/>
    </source>
</evidence>
<dbReference type="InterPro" id="IPR035979">
    <property type="entry name" value="RBD_domain_sf"/>
</dbReference>
<feature type="region of interest" description="Disordered" evidence="13">
    <location>
        <begin position="1283"/>
        <end position="1388"/>
    </location>
</feature>
<comment type="caution">
    <text evidence="15">The sequence shown here is derived from an EMBL/GenBank/DDBJ whole genome shotgun (WGS) entry which is preliminary data.</text>
</comment>
<keyword evidence="15" id="KW-0762">Sugar transport</keyword>
<comment type="subunit">
    <text evidence="2">Homodimer.</text>
</comment>
<keyword evidence="16" id="KW-1185">Reference proteome</keyword>
<organism evidence="15 16">
    <name type="scientific">Symbiodinium microadriaticum</name>
    <name type="common">Dinoflagellate</name>
    <name type="synonym">Zooxanthella microadriatica</name>
    <dbReference type="NCBI Taxonomy" id="2951"/>
    <lineage>
        <taxon>Eukaryota</taxon>
        <taxon>Sar</taxon>
        <taxon>Alveolata</taxon>
        <taxon>Dinophyceae</taxon>
        <taxon>Suessiales</taxon>
        <taxon>Symbiodiniaceae</taxon>
        <taxon>Symbiodinium</taxon>
    </lineage>
</organism>
<dbReference type="PROSITE" id="PS00217">
    <property type="entry name" value="SUGAR_TRANSPORT_2"/>
    <property type="match status" value="1"/>
</dbReference>
<dbReference type="PANTHER" id="PTHR48022">
    <property type="entry name" value="PLASTIDIC GLUCOSE TRANSPORTER 4"/>
    <property type="match status" value="1"/>
</dbReference>
<dbReference type="Gene3D" id="1.20.1250.20">
    <property type="entry name" value="MFS general substrate transporter like domains"/>
    <property type="match status" value="2"/>
</dbReference>
<accession>A0A1Q9C2H9</accession>
<evidence type="ECO:0000256" key="11">
    <source>
        <dbReference type="ARBA" id="ARBA00044710"/>
    </source>
</evidence>
<feature type="compositionally biased region" description="Low complexity" evidence="13">
    <location>
        <begin position="1376"/>
        <end position="1388"/>
    </location>
</feature>
<evidence type="ECO:0000256" key="10">
    <source>
        <dbReference type="ARBA" id="ARBA00044668"/>
    </source>
</evidence>
<feature type="transmembrane region" description="Helical" evidence="14">
    <location>
        <begin position="391"/>
        <end position="416"/>
    </location>
</feature>
<evidence type="ECO:0000256" key="12">
    <source>
        <dbReference type="ARBA" id="ARBA00044780"/>
    </source>
</evidence>
<feature type="transmembrane region" description="Helical" evidence="14">
    <location>
        <begin position="173"/>
        <end position="194"/>
    </location>
</feature>
<dbReference type="CDD" id="cd09272">
    <property type="entry name" value="RNase_HI_RT_Ty1"/>
    <property type="match status" value="1"/>
</dbReference>
<comment type="catalytic activity">
    <reaction evidence="7">
        <text>D-glucose(out) = D-glucose(in)</text>
        <dbReference type="Rhea" id="RHEA:60376"/>
        <dbReference type="ChEBI" id="CHEBI:4167"/>
    </reaction>
    <physiologicalReaction direction="left-to-right" evidence="7">
        <dbReference type="Rhea" id="RHEA:60377"/>
    </physiologicalReaction>
</comment>
<feature type="compositionally biased region" description="Basic and acidic residues" evidence="13">
    <location>
        <begin position="1343"/>
        <end position="1357"/>
    </location>
</feature>
<evidence type="ECO:0000256" key="8">
    <source>
        <dbReference type="ARBA" id="ARBA00044656"/>
    </source>
</evidence>
<dbReference type="Proteomes" id="UP000186817">
    <property type="component" value="Unassembled WGS sequence"/>
</dbReference>
<feature type="transmembrane region" description="Helical" evidence="14">
    <location>
        <begin position="114"/>
        <end position="133"/>
    </location>
</feature>
<evidence type="ECO:0000256" key="9">
    <source>
        <dbReference type="ARBA" id="ARBA00044662"/>
    </source>
</evidence>
<evidence type="ECO:0000256" key="14">
    <source>
        <dbReference type="SAM" id="Phobius"/>
    </source>
</evidence>
<gene>
    <name evidence="15" type="primary">HXT3</name>
    <name evidence="15" type="ORF">AK812_SmicGene42860</name>
</gene>
<evidence type="ECO:0000256" key="2">
    <source>
        <dbReference type="ARBA" id="ARBA00011738"/>
    </source>
</evidence>
<proteinExistence type="predicted"/>
<comment type="catalytic activity">
    <reaction evidence="10">
        <text>D-glucosamine(out) = D-glucosamine(in)</text>
        <dbReference type="Rhea" id="RHEA:78423"/>
        <dbReference type="ChEBI" id="CHEBI:58723"/>
    </reaction>
    <physiologicalReaction direction="left-to-right" evidence="10">
        <dbReference type="Rhea" id="RHEA:78424"/>
    </physiologicalReaction>
</comment>
<keyword evidence="5 14" id="KW-0472">Membrane</keyword>
<dbReference type="Pfam" id="PF00083">
    <property type="entry name" value="Sugar_tr"/>
    <property type="match status" value="1"/>
</dbReference>
<feature type="transmembrane region" description="Helical" evidence="14">
    <location>
        <begin position="324"/>
        <end position="341"/>
    </location>
</feature>
<evidence type="ECO:0000256" key="4">
    <source>
        <dbReference type="ARBA" id="ARBA00022989"/>
    </source>
</evidence>
<feature type="compositionally biased region" description="Acidic residues" evidence="13">
    <location>
        <begin position="1310"/>
        <end position="1322"/>
    </location>
</feature>
<keyword evidence="15" id="KW-0813">Transport</keyword>
<dbReference type="PANTHER" id="PTHR48022:SF2">
    <property type="entry name" value="PLASTIDIC GLUCOSE TRANSPORTER 4"/>
    <property type="match status" value="1"/>
</dbReference>
<dbReference type="GO" id="GO:0003676">
    <property type="term" value="F:nucleic acid binding"/>
    <property type="evidence" value="ECO:0007669"/>
    <property type="project" value="InterPro"/>
</dbReference>
<sequence length="1490" mass="164473">MFVAADELMCDLSTAMTERFAWNHDMPFEEVRAILTKMRVTDKDFLDEEFVPGTSSWEISAAGSLCAALGGMLLGIEIQLDIQQGEIRSFALGGMVGPLLAAPSCLIESLGRLGFLYLGGIGFCLGAAVQRFLPSQDMLPDGACISGAAAGVLCASIPIYLGEVSHPDHRGAMVAAFQLAIAFGLILTSCVNVWFDPSESSSDVMLLVLAGLLTAGVSFLPNSYRWLVSRRQFKEALSLARRTCSSRQDVRLEIAMCQREFRRQTATGKANWVELLSGVNLKALAIGVVLQLLQQLCGFVYFLLHGSQLINEVFQSSGGFSFTPWFVAANLLGTIPAMLLVDRVGRKKMLLFSALAMMTCCFILAAAGSCATVNLASAVDASECGEGTKAVIAGAILMHTFAFAFGWGPITWIYCAEIFPLKYRSKASGLVTCAHWARHVHSLVLKKTGQTMLSIIFWHRCRRCYKHLGVPLSSVSVFFNGCLIASQSRAQQTIATSSGEAELYSIGLGTSECLFVKSLLIEMNITSRVNIRVFTDSSAVKSMSTLFGASKKTEHVELRFLFMQDLVQQGILQVKKDFMAAAAPLSCDLLFYNFLFEMAPKAALLGLHSSALPAPSTPEEAEVTSDFRNFVEQHQFYVPNLNFAREEHPLRVQTRGLFQNIWLDLRYSSGHFEAICGLHPHDFVRPLRAADFLHVHFYGKEAARLLGRGREQLNWNHFAGMSYFSVDNVCYTHFKNVDDFLESLRQGRQVSNFKASYVAPNFKDDFGEPSVRLWFCTTLNLLLMLLSRSTGQPLRLTGELQPFSVDMLNFCFCPRSAVWLPNFGLQLLLETAPAEAARILQAGIGLLSFRIPSREDFVVPPHCMTSLVLIRLPGNFQQFFDFAWSKTSHGVNRFMHIPMRRSDFACFENTSEEDHWRVGCATSEGPLLGLRPLSDFKAESLLKVLMKLEPIFSSTSDLLCHFVRFALELRGLNPLQSEFVCELLAVELLPTSVIVGFYSVVRASELLLPSLGFHKFWIFAVFNALGAFASVVMPETKQETLEEIQLIFDPWLRGEETSRQVVFCGQADSDHEWQGTSGKSLETAVDDLVSSHSCPLIAVLEPSAMPGARVHRLYEDAAERILEQDPSADLAMVGFPTSWREAELQVCVGPVCDCDRLRLVKDHSGIWVCIVQTSSIPALLAARLRTSNLAREGLRVVLATRKDSVHEVPKALSQHQFQAEERGALHGLRSQTELNGSPCSIVRYDQESRRWLVRLDIESEDNEILVSAANLLPLWLPEQAESLAEDKAESMPRGAESDGADAKSTAAEAEVVDNEAFDDAPDREETEKQNNKGTEMSICEAIDDTRAEAQDKTKRSAEGPGQRKAQEADGDAEMEATPSAPASKAKAGKGTVKMSHALVVTGFPLWDLQQITQYFARFGELRTILGANKNKGGKRKLLVAYCRKVNAKKSQQHVHGAEIDGNKLSAVFADDSSFARQQEAKAAARPKNNS</sequence>
<feature type="transmembrane region" description="Helical" evidence="14">
    <location>
        <begin position="206"/>
        <end position="224"/>
    </location>
</feature>
<reference evidence="15 16" key="1">
    <citation type="submission" date="2016-02" db="EMBL/GenBank/DDBJ databases">
        <title>Genome analysis of coral dinoflagellate symbionts highlights evolutionary adaptations to a symbiotic lifestyle.</title>
        <authorList>
            <person name="Aranda M."/>
            <person name="Li Y."/>
            <person name="Liew Y.J."/>
            <person name="Baumgarten S."/>
            <person name="Simakov O."/>
            <person name="Wilson M."/>
            <person name="Piel J."/>
            <person name="Ashoor H."/>
            <person name="Bougouffa S."/>
            <person name="Bajic V.B."/>
            <person name="Ryu T."/>
            <person name="Ravasi T."/>
            <person name="Bayer T."/>
            <person name="Micklem G."/>
            <person name="Kim H."/>
            <person name="Bhak J."/>
            <person name="Lajeunesse T.C."/>
            <person name="Voolstra C.R."/>
        </authorList>
    </citation>
    <scope>NUCLEOTIDE SEQUENCE [LARGE SCALE GENOMIC DNA]</scope>
    <source>
        <strain evidence="15 16">CCMP2467</strain>
    </source>
</reference>
<evidence type="ECO:0000256" key="7">
    <source>
        <dbReference type="ARBA" id="ARBA00044648"/>
    </source>
</evidence>
<comment type="subcellular location">
    <subcellularLocation>
        <location evidence="1">Membrane</location>
        <topology evidence="1">Multi-pass membrane protein</topology>
    </subcellularLocation>
</comment>
<dbReference type="OrthoDB" id="6612291at2759"/>
<evidence type="ECO:0000256" key="6">
    <source>
        <dbReference type="ARBA" id="ARBA00044637"/>
    </source>
</evidence>
<dbReference type="InterPro" id="IPR005829">
    <property type="entry name" value="Sugar_transporter_CS"/>
</dbReference>
<dbReference type="EMBL" id="LSRX01001842">
    <property type="protein sequence ID" value="OLP77119.1"/>
    <property type="molecule type" value="Genomic_DNA"/>
</dbReference>
<evidence type="ECO:0000256" key="5">
    <source>
        <dbReference type="ARBA" id="ARBA00023136"/>
    </source>
</evidence>
<dbReference type="GO" id="GO:0005351">
    <property type="term" value="F:carbohydrate:proton symporter activity"/>
    <property type="evidence" value="ECO:0007669"/>
    <property type="project" value="TreeGrafter"/>
</dbReference>
<keyword evidence="4 14" id="KW-1133">Transmembrane helix</keyword>
<evidence type="ECO:0000256" key="3">
    <source>
        <dbReference type="ARBA" id="ARBA00022692"/>
    </source>
</evidence>
<dbReference type="GO" id="GO:0016020">
    <property type="term" value="C:membrane"/>
    <property type="evidence" value="ECO:0007669"/>
    <property type="project" value="UniProtKB-SubCell"/>
</dbReference>
<evidence type="ECO:0000256" key="13">
    <source>
        <dbReference type="SAM" id="MobiDB-lite"/>
    </source>
</evidence>
<protein>
    <recommendedName>
        <fullName evidence="12">Hexose transporter 1</fullName>
    </recommendedName>
</protein>
<name>A0A1Q9C2H9_SYMMI</name>
<dbReference type="InterPro" id="IPR005828">
    <property type="entry name" value="MFS_sugar_transport-like"/>
</dbReference>
<feature type="transmembrane region" description="Helical" evidence="14">
    <location>
        <begin position="139"/>
        <end position="161"/>
    </location>
</feature>
<comment type="catalytic activity">
    <reaction evidence="9">
        <text>D-mannose(out) = D-mannose(in)</text>
        <dbReference type="Rhea" id="RHEA:78391"/>
        <dbReference type="ChEBI" id="CHEBI:4208"/>
    </reaction>
    <physiologicalReaction direction="left-to-right" evidence="9">
        <dbReference type="Rhea" id="RHEA:78392"/>
    </physiologicalReaction>
</comment>
<dbReference type="PRINTS" id="PR00171">
    <property type="entry name" value="SUGRTRNSPORT"/>
</dbReference>
<feature type="transmembrane region" description="Helical" evidence="14">
    <location>
        <begin position="283"/>
        <end position="304"/>
    </location>
</feature>
<dbReference type="InterPro" id="IPR003663">
    <property type="entry name" value="Sugar/inositol_transpt"/>
</dbReference>